<dbReference type="AlphaFoldDB" id="A0A0Q3ES41"/>
<feature type="transmembrane region" description="Helical" evidence="1">
    <location>
        <begin position="101"/>
        <end position="125"/>
    </location>
</feature>
<protein>
    <submittedName>
        <fullName evidence="2 3">Uncharacterized protein</fullName>
    </submittedName>
</protein>
<evidence type="ECO:0000313" key="3">
    <source>
        <dbReference type="EnsemblPlants" id="KQJ89100"/>
    </source>
</evidence>
<dbReference type="InParanoid" id="A0A0Q3ES41"/>
<dbReference type="Gramene" id="KQJ89100">
    <property type="protein sequence ID" value="KQJ89100"/>
    <property type="gene ID" value="BRADI_4g23495v3"/>
</dbReference>
<gene>
    <name evidence="2" type="ORF">BRADI_4g23495v3</name>
</gene>
<keyword evidence="4" id="KW-1185">Reference proteome</keyword>
<reference evidence="2" key="2">
    <citation type="submission" date="2017-06" db="EMBL/GenBank/DDBJ databases">
        <title>WGS assembly of Brachypodium distachyon.</title>
        <authorList>
            <consortium name="The International Brachypodium Initiative"/>
            <person name="Lucas S."/>
            <person name="Harmon-Smith M."/>
            <person name="Lail K."/>
            <person name="Tice H."/>
            <person name="Grimwood J."/>
            <person name="Bruce D."/>
            <person name="Barry K."/>
            <person name="Shu S."/>
            <person name="Lindquist E."/>
            <person name="Wang M."/>
            <person name="Pitluck S."/>
            <person name="Vogel J.P."/>
            <person name="Garvin D.F."/>
            <person name="Mockler T.C."/>
            <person name="Schmutz J."/>
            <person name="Rokhsar D."/>
            <person name="Bevan M.W."/>
        </authorList>
    </citation>
    <scope>NUCLEOTIDE SEQUENCE</scope>
    <source>
        <strain evidence="2">Bd21</strain>
    </source>
</reference>
<dbReference type="EMBL" id="CM000883">
    <property type="protein sequence ID" value="KQJ89100.1"/>
    <property type="molecule type" value="Genomic_DNA"/>
</dbReference>
<feature type="transmembrane region" description="Helical" evidence="1">
    <location>
        <begin position="73"/>
        <end position="95"/>
    </location>
</feature>
<dbReference type="ExpressionAtlas" id="A0A0Q3ES41">
    <property type="expression patterns" value="baseline"/>
</dbReference>
<proteinExistence type="predicted"/>
<sequence>MEHNIARMDFHSWLRSLDDAVGFRCPNPTDASAKNTRLESYGKLCVLGLIVMCFGRTADVLKVIHETNKHHGYYCVIYFTFSLLIMLMGLVTVAFSKSAPLHMFVAALGAWQAMVLVSLVAFLHLGLVEYLPSPENAIYLMMATPVPFTLYWWFSASDPWILYKIGRLVMLIIMLPYHAVFWLQSVGYQAGIRIQAKGINAGVHACRTLARHFPWYH</sequence>
<dbReference type="Proteomes" id="UP000008810">
    <property type="component" value="Chromosome 4"/>
</dbReference>
<organism evidence="2">
    <name type="scientific">Brachypodium distachyon</name>
    <name type="common">Purple false brome</name>
    <name type="synonym">Trachynia distachya</name>
    <dbReference type="NCBI Taxonomy" id="15368"/>
    <lineage>
        <taxon>Eukaryota</taxon>
        <taxon>Viridiplantae</taxon>
        <taxon>Streptophyta</taxon>
        <taxon>Embryophyta</taxon>
        <taxon>Tracheophyta</taxon>
        <taxon>Spermatophyta</taxon>
        <taxon>Magnoliopsida</taxon>
        <taxon>Liliopsida</taxon>
        <taxon>Poales</taxon>
        <taxon>Poaceae</taxon>
        <taxon>BOP clade</taxon>
        <taxon>Pooideae</taxon>
        <taxon>Stipodae</taxon>
        <taxon>Brachypodieae</taxon>
        <taxon>Brachypodium</taxon>
    </lineage>
</organism>
<name>A0A0Q3ES41_BRADI</name>
<feature type="transmembrane region" description="Helical" evidence="1">
    <location>
        <begin position="160"/>
        <end position="183"/>
    </location>
</feature>
<keyword evidence="1" id="KW-0472">Membrane</keyword>
<dbReference type="EnsemblPlants" id="KQJ89100">
    <property type="protein sequence ID" value="KQJ89100"/>
    <property type="gene ID" value="BRADI_4g23495v3"/>
</dbReference>
<keyword evidence="1" id="KW-0812">Transmembrane</keyword>
<reference evidence="3" key="3">
    <citation type="submission" date="2018-08" db="UniProtKB">
        <authorList>
            <consortium name="EnsemblPlants"/>
        </authorList>
    </citation>
    <scope>IDENTIFICATION</scope>
    <source>
        <strain evidence="3">cv. Bd21</strain>
    </source>
</reference>
<accession>A0A0Q3ES41</accession>
<reference evidence="2 3" key="1">
    <citation type="journal article" date="2010" name="Nature">
        <title>Genome sequencing and analysis of the model grass Brachypodium distachyon.</title>
        <authorList>
            <consortium name="International Brachypodium Initiative"/>
        </authorList>
    </citation>
    <scope>NUCLEOTIDE SEQUENCE [LARGE SCALE GENOMIC DNA]</scope>
    <source>
        <strain evidence="2 3">Bd21</strain>
    </source>
</reference>
<dbReference type="OrthoDB" id="695478at2759"/>
<evidence type="ECO:0000256" key="1">
    <source>
        <dbReference type="SAM" id="Phobius"/>
    </source>
</evidence>
<keyword evidence="1" id="KW-1133">Transmembrane helix</keyword>
<evidence type="ECO:0000313" key="4">
    <source>
        <dbReference type="Proteomes" id="UP000008810"/>
    </source>
</evidence>
<feature type="transmembrane region" description="Helical" evidence="1">
    <location>
        <begin position="137"/>
        <end position="154"/>
    </location>
</feature>
<evidence type="ECO:0000313" key="2">
    <source>
        <dbReference type="EMBL" id="KQJ89100.1"/>
    </source>
</evidence>